<keyword evidence="3" id="KW-1185">Reference proteome</keyword>
<sequence length="96" mass="10322">MVPRDGLPKASLPHKEKIHTTTRLKNEVNDIHRNMCSSNNPVDGLGRNAGGHGGDMPGYTAGSMCSGHLIIITTVKAVLRKDTRAEAMSMSVLEEP</sequence>
<proteinExistence type="predicted"/>
<evidence type="ECO:0000313" key="3">
    <source>
        <dbReference type="Proteomes" id="UP001157418"/>
    </source>
</evidence>
<organism evidence="1 3">
    <name type="scientific">Lactuca virosa</name>
    <dbReference type="NCBI Taxonomy" id="75947"/>
    <lineage>
        <taxon>Eukaryota</taxon>
        <taxon>Viridiplantae</taxon>
        <taxon>Streptophyta</taxon>
        <taxon>Embryophyta</taxon>
        <taxon>Tracheophyta</taxon>
        <taxon>Spermatophyta</taxon>
        <taxon>Magnoliopsida</taxon>
        <taxon>eudicotyledons</taxon>
        <taxon>Gunneridae</taxon>
        <taxon>Pentapetalae</taxon>
        <taxon>asterids</taxon>
        <taxon>campanulids</taxon>
        <taxon>Asterales</taxon>
        <taxon>Asteraceae</taxon>
        <taxon>Cichorioideae</taxon>
        <taxon>Cichorieae</taxon>
        <taxon>Lactucinae</taxon>
        <taxon>Lactuca</taxon>
    </lineage>
</organism>
<dbReference type="AlphaFoldDB" id="A0AAU9LWB9"/>
<dbReference type="EMBL" id="CAKMRJ010001326">
    <property type="protein sequence ID" value="CAH1424099.1"/>
    <property type="molecule type" value="Genomic_DNA"/>
</dbReference>
<reference evidence="1 3" key="1">
    <citation type="submission" date="2022-01" db="EMBL/GenBank/DDBJ databases">
        <authorList>
            <person name="Xiong W."/>
            <person name="Schranz E."/>
        </authorList>
    </citation>
    <scope>NUCLEOTIDE SEQUENCE [LARGE SCALE GENOMIC DNA]</scope>
</reference>
<comment type="caution">
    <text evidence="1">The sequence shown here is derived from an EMBL/GenBank/DDBJ whole genome shotgun (WGS) entry which is preliminary data.</text>
</comment>
<name>A0AAU9LWB9_9ASTR</name>
<evidence type="ECO:0000313" key="2">
    <source>
        <dbReference type="EMBL" id="CAH1424099.1"/>
    </source>
</evidence>
<gene>
    <name evidence="2" type="ORF">LVIROSA_LOCUS11338</name>
    <name evidence="1" type="ORF">LVIROSA_LOCUS7403</name>
</gene>
<protein>
    <submittedName>
        <fullName evidence="1">Uncharacterized protein</fullName>
    </submittedName>
</protein>
<dbReference type="Proteomes" id="UP001157418">
    <property type="component" value="Unassembled WGS sequence"/>
</dbReference>
<evidence type="ECO:0000313" key="1">
    <source>
        <dbReference type="EMBL" id="CAH1419904.1"/>
    </source>
</evidence>
<accession>A0AAU9LWB9</accession>
<dbReference type="EMBL" id="CAKMRJ010000635">
    <property type="protein sequence ID" value="CAH1419904.1"/>
    <property type="molecule type" value="Genomic_DNA"/>
</dbReference>